<dbReference type="Proteomes" id="UP001596392">
    <property type="component" value="Unassembled WGS sequence"/>
</dbReference>
<comment type="caution">
    <text evidence="1">The sequence shown here is derived from an EMBL/GenBank/DDBJ whole genome shotgun (WGS) entry which is preliminary data.</text>
</comment>
<sequence length="40" mass="4351">MRPDNVDTQVRLDGGSGSGQITLDSLDFHVTTTRLLPCPH</sequence>
<gene>
    <name evidence="1" type="ORF">ACFQO7_21255</name>
</gene>
<evidence type="ECO:0000313" key="2">
    <source>
        <dbReference type="Proteomes" id="UP001596392"/>
    </source>
</evidence>
<organism evidence="1 2">
    <name type="scientific">Catellatospora aurea</name>
    <dbReference type="NCBI Taxonomy" id="1337874"/>
    <lineage>
        <taxon>Bacteria</taxon>
        <taxon>Bacillati</taxon>
        <taxon>Actinomycetota</taxon>
        <taxon>Actinomycetes</taxon>
        <taxon>Micromonosporales</taxon>
        <taxon>Micromonosporaceae</taxon>
        <taxon>Catellatospora</taxon>
    </lineage>
</organism>
<dbReference type="EMBL" id="JBHTAC010000022">
    <property type="protein sequence ID" value="MFC7245011.1"/>
    <property type="molecule type" value="Genomic_DNA"/>
</dbReference>
<name>A0ABW2GYF6_9ACTN</name>
<dbReference type="RefSeq" id="WP_376807975.1">
    <property type="nucleotide sequence ID" value="NZ_JBHTAC010000022.1"/>
</dbReference>
<proteinExistence type="predicted"/>
<keyword evidence="2" id="KW-1185">Reference proteome</keyword>
<accession>A0ABW2GYF6</accession>
<evidence type="ECO:0000313" key="1">
    <source>
        <dbReference type="EMBL" id="MFC7245011.1"/>
    </source>
</evidence>
<protein>
    <submittedName>
        <fullName evidence="1">Uncharacterized protein</fullName>
    </submittedName>
</protein>
<reference evidence="2" key="1">
    <citation type="journal article" date="2019" name="Int. J. Syst. Evol. Microbiol.">
        <title>The Global Catalogue of Microorganisms (GCM) 10K type strain sequencing project: providing services to taxonomists for standard genome sequencing and annotation.</title>
        <authorList>
            <consortium name="The Broad Institute Genomics Platform"/>
            <consortium name="The Broad Institute Genome Sequencing Center for Infectious Disease"/>
            <person name="Wu L."/>
            <person name="Ma J."/>
        </authorList>
    </citation>
    <scope>NUCLEOTIDE SEQUENCE [LARGE SCALE GENOMIC DNA]</scope>
    <source>
        <strain evidence="2">CGMCC 1.9106</strain>
    </source>
</reference>